<reference evidence="2" key="2">
    <citation type="submission" date="2001-01" db="EMBL/GenBank/DDBJ databases">
        <authorList>
            <person name="El-Sayed N.M."/>
            <person name="Khalak H."/>
            <person name="Adams M.D."/>
        </authorList>
    </citation>
    <scope>NUCLEOTIDE SEQUENCE</scope>
    <source>
        <strain evidence="2">GUTat10.1</strain>
    </source>
</reference>
<sequence length="73" mass="8612">MEVNKGGKKEKGRAKVKKKEKKTWQITKGRNTPKQTNANGRRRQRTNDQTNEWRERIKLVHCAININNINVNK</sequence>
<organism evidence="2">
    <name type="scientific">Trypanosoma brucei</name>
    <dbReference type="NCBI Taxonomy" id="5691"/>
    <lineage>
        <taxon>Eukaryota</taxon>
        <taxon>Discoba</taxon>
        <taxon>Euglenozoa</taxon>
        <taxon>Kinetoplastea</taxon>
        <taxon>Metakinetoplastina</taxon>
        <taxon>Trypanosomatida</taxon>
        <taxon>Trypanosomatidae</taxon>
        <taxon>Trypanosoma</taxon>
    </lineage>
</organism>
<evidence type="ECO:0000313" key="2">
    <source>
        <dbReference type="EMBL" id="AAX80824.1"/>
    </source>
</evidence>
<evidence type="ECO:0000256" key="1">
    <source>
        <dbReference type="SAM" id="MobiDB-lite"/>
    </source>
</evidence>
<gene>
    <name evidence="2" type="ORF">Tb04.4J6.330</name>
</gene>
<name>Q582Z3_9TRYP</name>
<feature type="compositionally biased region" description="Polar residues" evidence="1">
    <location>
        <begin position="24"/>
        <end position="39"/>
    </location>
</feature>
<dbReference type="AlphaFoldDB" id="Q582Z3"/>
<dbReference type="EMBL" id="AC087606">
    <property type="protein sequence ID" value="AAX80824.1"/>
    <property type="molecule type" value="Genomic_DNA"/>
</dbReference>
<proteinExistence type="predicted"/>
<feature type="region of interest" description="Disordered" evidence="1">
    <location>
        <begin position="1"/>
        <end position="52"/>
    </location>
</feature>
<accession>Q582Z3</accession>
<feature type="compositionally biased region" description="Basic residues" evidence="1">
    <location>
        <begin position="10"/>
        <end position="21"/>
    </location>
</feature>
<reference evidence="2" key="1">
    <citation type="submission" date="2001-01" db="EMBL/GenBank/DDBJ databases">
        <authorList>
            <person name="Ghedin E."/>
            <person name="Blandin G."/>
            <person name="Bartholomeu D."/>
            <person name="Caler E."/>
            <person name="Haas B."/>
            <person name="Hannick L."/>
            <person name="Shallom J."/>
            <person name="Hou L."/>
            <person name="Djikeng A."/>
            <person name="Feldblyum T."/>
            <person name="Hostetler J."/>
            <person name="Johnson J."/>
            <person name="Jones K."/>
            <person name="Koo H.L."/>
            <person name="Larkin C."/>
            <person name="Pai G."/>
            <person name="Peterson J."/>
            <person name="Khalak H.G."/>
            <person name="Salzberg S."/>
            <person name="Simpson A.J."/>
            <person name="Tallon L."/>
            <person name="Van Aken S."/>
            <person name="Wanless D."/>
            <person name="White O."/>
            <person name="Wortman J."/>
            <person name="Fraser C.M."/>
            <person name="El-Sayed N.M.A."/>
        </authorList>
    </citation>
    <scope>NUCLEOTIDE SEQUENCE</scope>
    <source>
        <strain evidence="2">GUTat10.1</strain>
    </source>
</reference>
<protein>
    <submittedName>
        <fullName evidence="2">Uncharacterized protein</fullName>
    </submittedName>
</protein>
<reference evidence="2" key="3">
    <citation type="submission" date="2005-04" db="EMBL/GenBank/DDBJ databases">
        <authorList>
            <person name="Haas B."/>
            <person name="Blandin G."/>
            <person name="El-Sayed N."/>
        </authorList>
    </citation>
    <scope>NUCLEOTIDE SEQUENCE</scope>
    <source>
        <strain evidence="2">GUTat10.1</strain>
    </source>
</reference>